<keyword evidence="5" id="KW-1185">Reference proteome</keyword>
<feature type="compositionally biased region" description="Polar residues" evidence="2">
    <location>
        <begin position="1"/>
        <end position="11"/>
    </location>
</feature>
<evidence type="ECO:0000256" key="2">
    <source>
        <dbReference type="SAM" id="MobiDB-lite"/>
    </source>
</evidence>
<dbReference type="STRING" id="1442371.A0A0D2KAM0"/>
<dbReference type="GO" id="GO:0003677">
    <property type="term" value="F:DNA binding"/>
    <property type="evidence" value="ECO:0007669"/>
    <property type="project" value="InterPro"/>
</dbReference>
<dbReference type="AlphaFoldDB" id="A0A0D2KAM0"/>
<dbReference type="GO" id="GO:0006351">
    <property type="term" value="P:DNA-templated transcription"/>
    <property type="evidence" value="ECO:0007669"/>
    <property type="project" value="InterPro"/>
</dbReference>
<name>A0A0D2KAM0_9EURO</name>
<evidence type="ECO:0000256" key="1">
    <source>
        <dbReference type="ARBA" id="ARBA00023242"/>
    </source>
</evidence>
<organism evidence="4 5">
    <name type="scientific">Fonsecaea multimorphosa CBS 102226</name>
    <dbReference type="NCBI Taxonomy" id="1442371"/>
    <lineage>
        <taxon>Eukaryota</taxon>
        <taxon>Fungi</taxon>
        <taxon>Dikarya</taxon>
        <taxon>Ascomycota</taxon>
        <taxon>Pezizomycotina</taxon>
        <taxon>Eurotiomycetes</taxon>
        <taxon>Chaetothyriomycetidae</taxon>
        <taxon>Chaetothyriales</taxon>
        <taxon>Herpotrichiellaceae</taxon>
        <taxon>Fonsecaea</taxon>
    </lineage>
</organism>
<dbReference type="SMART" id="SM00906">
    <property type="entry name" value="Fungal_trans"/>
    <property type="match status" value="1"/>
</dbReference>
<dbReference type="InterPro" id="IPR007219">
    <property type="entry name" value="XnlR_reg_dom"/>
</dbReference>
<proteinExistence type="predicted"/>
<dbReference type="CDD" id="cd12148">
    <property type="entry name" value="fungal_TF_MHR"/>
    <property type="match status" value="1"/>
</dbReference>
<feature type="domain" description="Xylanolytic transcriptional activator regulatory" evidence="3">
    <location>
        <begin position="244"/>
        <end position="320"/>
    </location>
</feature>
<sequence>MIPTNAPTQTQPREHAHNDWVSDPVPDNLQNLDNLDLQQSNESENTLDEGKNPSAFAEAVQANSPFNTKRPFHSGDRQGLVHSVMEICSGKRSNMSSGLWFQIRAPESEKVWETHDWVYLQSKGAFDLPSIDVCDSLIRAYFEHVHPLLPIIDASHFLSQYTLKGASSMNLLLLWSVFLAAANFASPETLLTAGYPSRKALKRAMYTRVKALYDSDYEDDKVCVVQAVTLLGFWYSDAEDRNGPWHWLGIAIGLCQVMGLHRQPPFTLAGPATELRQRLFRRIWWSCFLRDRWLSVGLGRPMRINLDDCDVQMPEAEDLTAELGQLAIEVANRYLPGSMDEHAIIWVKLIKLSHILGRIIRVDYGLSCSDAGSDHLQALEAELEDCRLPRDWLPVPNSDSLTLNRLQFDMLLEAVTVVLYRPAINFQNPPGVSKDPGEVEALEKARAAAARTNHLVGKLINSDMVHYLRPMNLTALVPAMQIHLLDCRSSRPLARNFARSKLGECMMIVSELRNTYWGADFTFKLFETAQNILKNAEDPTTGDRTVGGQNVHAGAQSNSGEGSDTGQGQLNLDAFNHMDWSNLFFDQTYNEPPNNESADPALVTPWSLDEFQNMFGIPFALDGSDTN</sequence>
<evidence type="ECO:0000313" key="4">
    <source>
        <dbReference type="EMBL" id="KIY03063.1"/>
    </source>
</evidence>
<feature type="region of interest" description="Disordered" evidence="2">
    <location>
        <begin position="536"/>
        <end position="571"/>
    </location>
</feature>
<feature type="region of interest" description="Disordered" evidence="2">
    <location>
        <begin position="1"/>
        <end position="27"/>
    </location>
</feature>
<protein>
    <recommendedName>
        <fullName evidence="3">Xylanolytic transcriptional activator regulatory domain-containing protein</fullName>
    </recommendedName>
</protein>
<feature type="compositionally biased region" description="Polar residues" evidence="2">
    <location>
        <begin position="555"/>
        <end position="570"/>
    </location>
</feature>
<dbReference type="GO" id="GO:0008270">
    <property type="term" value="F:zinc ion binding"/>
    <property type="evidence" value="ECO:0007669"/>
    <property type="project" value="InterPro"/>
</dbReference>
<dbReference type="RefSeq" id="XP_016637185.1">
    <property type="nucleotide sequence ID" value="XM_016772046.1"/>
</dbReference>
<gene>
    <name evidence="4" type="ORF">Z520_01530</name>
</gene>
<dbReference type="Proteomes" id="UP000053411">
    <property type="component" value="Unassembled WGS sequence"/>
</dbReference>
<dbReference type="PANTHER" id="PTHR47425:SF3">
    <property type="entry name" value="ZN(II)2CYS6 TRANSCRIPTION FACTOR (EUROFUNG)"/>
    <property type="match status" value="1"/>
</dbReference>
<dbReference type="InterPro" id="IPR052761">
    <property type="entry name" value="Fungal_Detox/Toxin_TFs"/>
</dbReference>
<dbReference type="GeneID" id="27707276"/>
<dbReference type="VEuPathDB" id="FungiDB:Z520_01530"/>
<dbReference type="PANTHER" id="PTHR47425">
    <property type="entry name" value="FARB-RELATED"/>
    <property type="match status" value="1"/>
</dbReference>
<dbReference type="Pfam" id="PF04082">
    <property type="entry name" value="Fungal_trans"/>
    <property type="match status" value="1"/>
</dbReference>
<keyword evidence="1" id="KW-0539">Nucleus</keyword>
<accession>A0A0D2KAM0</accession>
<dbReference type="EMBL" id="KN848063">
    <property type="protein sequence ID" value="KIY03063.1"/>
    <property type="molecule type" value="Genomic_DNA"/>
</dbReference>
<reference evidence="4 5" key="1">
    <citation type="submission" date="2015-01" db="EMBL/GenBank/DDBJ databases">
        <title>The Genome Sequence of Fonsecaea multimorphosa CBS 102226.</title>
        <authorList>
            <consortium name="The Broad Institute Genomics Platform"/>
            <person name="Cuomo C."/>
            <person name="de Hoog S."/>
            <person name="Gorbushina A."/>
            <person name="Stielow B."/>
            <person name="Teixiera M."/>
            <person name="Abouelleil A."/>
            <person name="Chapman S.B."/>
            <person name="Priest M."/>
            <person name="Young S.K."/>
            <person name="Wortman J."/>
            <person name="Nusbaum C."/>
            <person name="Birren B."/>
        </authorList>
    </citation>
    <scope>NUCLEOTIDE SEQUENCE [LARGE SCALE GENOMIC DNA]</scope>
    <source>
        <strain evidence="4 5">CBS 102226</strain>
    </source>
</reference>
<evidence type="ECO:0000259" key="3">
    <source>
        <dbReference type="SMART" id="SM00906"/>
    </source>
</evidence>
<evidence type="ECO:0000313" key="5">
    <source>
        <dbReference type="Proteomes" id="UP000053411"/>
    </source>
</evidence>
<dbReference type="OrthoDB" id="4158701at2759"/>